<keyword evidence="1" id="KW-1133">Transmembrane helix</keyword>
<dbReference type="InterPro" id="IPR004245">
    <property type="entry name" value="DUF229"/>
</dbReference>
<dbReference type="PANTHER" id="PTHR10974:SF39">
    <property type="entry name" value="E2F TRANSCRIPTION FACTOR CC-MB DOMAIN-CONTAINING PROTEIN"/>
    <property type="match status" value="1"/>
</dbReference>
<dbReference type="PANTHER" id="PTHR10974">
    <property type="entry name" value="FI08016P-RELATED"/>
    <property type="match status" value="1"/>
</dbReference>
<reference evidence="2" key="2">
    <citation type="journal article" date="2021" name="Genome Biol. Evol.">
        <title>Developing a high-quality reference genome for a parasitic bivalve with doubly uniparental inheritance (Bivalvia: Unionida).</title>
        <authorList>
            <person name="Smith C.H."/>
        </authorList>
    </citation>
    <scope>NUCLEOTIDE SEQUENCE</scope>
    <source>
        <strain evidence="2">CHS0354</strain>
        <tissue evidence="2">Mantle</tissue>
    </source>
</reference>
<dbReference type="SUPFAM" id="SSF53649">
    <property type="entry name" value="Alkaline phosphatase-like"/>
    <property type="match status" value="1"/>
</dbReference>
<evidence type="ECO:0000313" key="2">
    <source>
        <dbReference type="EMBL" id="KAK3576864.1"/>
    </source>
</evidence>
<dbReference type="Gene3D" id="3.40.720.10">
    <property type="entry name" value="Alkaline Phosphatase, subunit A"/>
    <property type="match status" value="1"/>
</dbReference>
<dbReference type="Proteomes" id="UP001195483">
    <property type="component" value="Unassembled WGS sequence"/>
</dbReference>
<dbReference type="GO" id="GO:0005615">
    <property type="term" value="C:extracellular space"/>
    <property type="evidence" value="ECO:0007669"/>
    <property type="project" value="TreeGrafter"/>
</dbReference>
<dbReference type="Pfam" id="PF02995">
    <property type="entry name" value="DUF229"/>
    <property type="match status" value="2"/>
</dbReference>
<proteinExistence type="predicted"/>
<dbReference type="AlphaFoldDB" id="A0AAE0RNT8"/>
<reference evidence="2" key="1">
    <citation type="journal article" date="2021" name="Genome Biol. Evol.">
        <title>A High-Quality Reference Genome for a Parasitic Bivalve with Doubly Uniparental Inheritance (Bivalvia: Unionida).</title>
        <authorList>
            <person name="Smith C.H."/>
        </authorList>
    </citation>
    <scope>NUCLEOTIDE SEQUENCE</scope>
    <source>
        <strain evidence="2">CHS0354</strain>
    </source>
</reference>
<dbReference type="InterPro" id="IPR017850">
    <property type="entry name" value="Alkaline_phosphatase_core_sf"/>
</dbReference>
<organism evidence="2 3">
    <name type="scientific">Potamilus streckersoni</name>
    <dbReference type="NCBI Taxonomy" id="2493646"/>
    <lineage>
        <taxon>Eukaryota</taxon>
        <taxon>Metazoa</taxon>
        <taxon>Spiralia</taxon>
        <taxon>Lophotrochozoa</taxon>
        <taxon>Mollusca</taxon>
        <taxon>Bivalvia</taxon>
        <taxon>Autobranchia</taxon>
        <taxon>Heteroconchia</taxon>
        <taxon>Palaeoheterodonta</taxon>
        <taxon>Unionida</taxon>
        <taxon>Unionoidea</taxon>
        <taxon>Unionidae</taxon>
        <taxon>Ambleminae</taxon>
        <taxon>Lampsilini</taxon>
        <taxon>Potamilus</taxon>
    </lineage>
</organism>
<evidence type="ECO:0000313" key="3">
    <source>
        <dbReference type="Proteomes" id="UP001195483"/>
    </source>
</evidence>
<dbReference type="EMBL" id="JAEAOA010000779">
    <property type="protein sequence ID" value="KAK3576864.1"/>
    <property type="molecule type" value="Genomic_DNA"/>
</dbReference>
<reference evidence="2" key="3">
    <citation type="submission" date="2023-05" db="EMBL/GenBank/DDBJ databases">
        <authorList>
            <person name="Smith C.H."/>
        </authorList>
    </citation>
    <scope>NUCLEOTIDE SEQUENCE</scope>
    <source>
        <strain evidence="2">CHS0354</strain>
        <tissue evidence="2">Mantle</tissue>
    </source>
</reference>
<comment type="caution">
    <text evidence="2">The sequence shown here is derived from an EMBL/GenBank/DDBJ whole genome shotgun (WGS) entry which is preliminary data.</text>
</comment>
<keyword evidence="1" id="KW-0812">Transmembrane</keyword>
<feature type="transmembrane region" description="Helical" evidence="1">
    <location>
        <begin position="21"/>
        <end position="37"/>
    </location>
</feature>
<keyword evidence="1" id="KW-0472">Membrane</keyword>
<name>A0AAE0RNT8_9BIVA</name>
<gene>
    <name evidence="2" type="ORF">CHS0354_012918</name>
</gene>
<keyword evidence="3" id="KW-1185">Reference proteome</keyword>
<accession>A0AAE0RNT8</accession>
<evidence type="ECO:0000256" key="1">
    <source>
        <dbReference type="SAM" id="Phobius"/>
    </source>
</evidence>
<sequence>MVKPFQRLLLNRMLRRKRLSLWKLLVPLILILILFKFDVHFGNYFHVETESVLFFSAVRQFVGSKNTYTTLDLSDDLEHDYGNDNFGDENEVDKECSIPKLKHTVEIKEHHKPGDQVGCRRVKPLNGSCSFAEKIFKRKEPLTCSHQQSFQICSIKEQSDRYDVHCNISICAKTVSLGTMDPHTGTLIWSSFYDVKKLEHKISDMSVNPITIKGFENYGFVFLVCEKKDYGSNMDANMYDHYLYDTSNASQLLILPPARQQAKQTTSSDAFNLNFIFIDSVSRHHFFRSLPKTVKVLESMNAKYNLNLSRNKKDPTPLVLDFELVQSLKSRTFESLQALFSGYVNPYEKAFGVLAYPPQPLKIESLFQPLKKAGYQTLWLEDLCYSWEWGLPKDLKFHNESLTAREIWNKIKLALQKAGIDSLGMTYAHCQILEANGVNDHFHGPDNVCYNGRHQHNYSLEYLKYYQTEMIHRGQPFVTFFETNVGHEDTGTRIQTLDTDLEKYLHFLISQTNTLTVMFSDHGNTYGNFVENSLEGRIEIFHPFMFMLIPQRVENQIGKSEMNALIENQHRLCSSLDLHHTILSLPILNSKNYMKNVAMEIPAANISEFNKQFNVSSYGLLRPVWMGRTCDVVPLIMPNLCICDGYEVAMKNDSYHLILAQYAEGILNNKIQRQQGGSGMGLHNCQKLQVSQVQNVRQSRLSDGSLSVKMDLVINQMGKKEVLFVALKVPLNTAKPLQLVKFERITPYSQYSKCANKTVNLQLCVCDLTNHEQVRNSSSVTQSAFLMDVDQKLIRSGSGLECIYLMKKSNENGFRFDVLNMCSNTIKGKVIVYVKNIVLSTLYMPVEFRLMSGEIKFLVAGVRRNQGKKIQVQIKLDYTLFN</sequence>
<protein>
    <submittedName>
        <fullName evidence="2">Uncharacterized protein</fullName>
    </submittedName>
</protein>